<evidence type="ECO:0000313" key="3">
    <source>
        <dbReference type="Proteomes" id="UP001589691"/>
    </source>
</evidence>
<organism evidence="2 3">
    <name type="scientific">Lactiplantibacillus modestisalitolerans</name>
    <dbReference type="NCBI Taxonomy" id="1457219"/>
    <lineage>
        <taxon>Bacteria</taxon>
        <taxon>Bacillati</taxon>
        <taxon>Bacillota</taxon>
        <taxon>Bacilli</taxon>
        <taxon>Lactobacillales</taxon>
        <taxon>Lactobacillaceae</taxon>
        <taxon>Lactiplantibacillus</taxon>
    </lineage>
</organism>
<proteinExistence type="predicted"/>
<evidence type="ECO:0000259" key="1">
    <source>
        <dbReference type="Pfam" id="PF01965"/>
    </source>
</evidence>
<dbReference type="Gene3D" id="3.40.50.880">
    <property type="match status" value="1"/>
</dbReference>
<dbReference type="InterPro" id="IPR050325">
    <property type="entry name" value="Prot/Nucl_acid_deglycase"/>
</dbReference>
<evidence type="ECO:0000313" key="2">
    <source>
        <dbReference type="EMBL" id="MFB9769276.1"/>
    </source>
</evidence>
<feature type="domain" description="DJ-1/PfpI" evidence="1">
    <location>
        <begin position="3"/>
        <end position="168"/>
    </location>
</feature>
<gene>
    <name evidence="2" type="ORF">ACFFLI_05200</name>
</gene>
<dbReference type="CDD" id="cd03135">
    <property type="entry name" value="GATase1_DJ-1"/>
    <property type="match status" value="1"/>
</dbReference>
<keyword evidence="3" id="KW-1185">Reference proteome</keyword>
<reference evidence="2 3" key="1">
    <citation type="submission" date="2024-09" db="EMBL/GenBank/DDBJ databases">
        <authorList>
            <person name="Sun Q."/>
            <person name="Mori K."/>
        </authorList>
    </citation>
    <scope>NUCLEOTIDE SEQUENCE [LARGE SCALE GENOMIC DNA]</scope>
    <source>
        <strain evidence="2 3">TBRC 4576</strain>
    </source>
</reference>
<sequence length="194" mass="21123">MATVAVVFADGCEEVEGLSVVDVLRRLNIPTDMVGLTSRDVMGDHKIKLTCDKVVDDSLLDYDLVAFPGGMTGSANLRDNAKLRDLMVKRHEAGKWDAAMCAAPRALARYGVLADADYTIFPGLDSETKQDAPTGHFKETITVTDQEHKILTSRGPATAWAFGYAIAEALGVDTKDLKHAMLYDYLAENIQDSL</sequence>
<comment type="caution">
    <text evidence="2">The sequence shown here is derived from an EMBL/GenBank/DDBJ whole genome shotgun (WGS) entry which is preliminary data.</text>
</comment>
<accession>A0ABV5WU92</accession>
<protein>
    <submittedName>
        <fullName evidence="2">DJ-1/PfpI family protein</fullName>
    </submittedName>
</protein>
<dbReference type="RefSeq" id="WP_137642607.1">
    <property type="nucleotide sequence ID" value="NZ_BJEA01000009.1"/>
</dbReference>
<dbReference type="InterPro" id="IPR002818">
    <property type="entry name" value="DJ-1/PfpI"/>
</dbReference>
<dbReference type="PANTHER" id="PTHR48094:SF12">
    <property type="entry name" value="PARKINSON DISEASE PROTEIN 7 HOMOLOG"/>
    <property type="match status" value="1"/>
</dbReference>
<dbReference type="Proteomes" id="UP001589691">
    <property type="component" value="Unassembled WGS sequence"/>
</dbReference>
<dbReference type="EMBL" id="JBHLZY010000010">
    <property type="protein sequence ID" value="MFB9769276.1"/>
    <property type="molecule type" value="Genomic_DNA"/>
</dbReference>
<dbReference type="InterPro" id="IPR029062">
    <property type="entry name" value="Class_I_gatase-like"/>
</dbReference>
<dbReference type="Pfam" id="PF01965">
    <property type="entry name" value="DJ-1_PfpI"/>
    <property type="match status" value="1"/>
</dbReference>
<dbReference type="SUPFAM" id="SSF52317">
    <property type="entry name" value="Class I glutamine amidotransferase-like"/>
    <property type="match status" value="1"/>
</dbReference>
<name>A0ABV5WU92_9LACO</name>
<dbReference type="PANTHER" id="PTHR48094">
    <property type="entry name" value="PROTEIN/NUCLEIC ACID DEGLYCASE DJ-1-RELATED"/>
    <property type="match status" value="1"/>
</dbReference>